<comment type="similarity">
    <text evidence="1 3">Belongs to the enoyl-CoA hydratase/isomerase family.</text>
</comment>
<dbReference type="GO" id="GO:0016829">
    <property type="term" value="F:lyase activity"/>
    <property type="evidence" value="ECO:0007669"/>
    <property type="project" value="UniProtKB-KW"/>
</dbReference>
<dbReference type="AlphaFoldDB" id="A0A9X2ANJ3"/>
<dbReference type="FunFam" id="3.90.226.10:FF:000009">
    <property type="entry name" value="Carnitinyl-CoA dehydratase"/>
    <property type="match status" value="1"/>
</dbReference>
<dbReference type="InterPro" id="IPR001753">
    <property type="entry name" value="Enoyl-CoA_hydra/iso"/>
</dbReference>
<sequence length="287" mass="31625">MPSTANTSVVLDADGQPSGFLELVDEFRTIKQETTEDGIAVITLARPDKLNAFDERMIRELRTVVWKANFDDRIRLLVITGEGRAFCAGRDIAGLDYENNLKTAQYRAYVRANHELFDDIEAIEKPVIAAINGICAGGGVEMAIACDFRMASRNASFLLPENQLGVIPASGACSRMIQMIGIGRLKEMIIAVESIDAHTSHAWGLVNRVFEPEALMPETMAFARKLLGKAPQAMGMAKHIINMCQNVDTETGRLLERLGQSVLIRTEDNKEGMTSFLGKRAPHFRGV</sequence>
<gene>
    <name evidence="4" type="ORF">MMF98_16905</name>
</gene>
<evidence type="ECO:0000256" key="3">
    <source>
        <dbReference type="RuleBase" id="RU003707"/>
    </source>
</evidence>
<reference evidence="4" key="1">
    <citation type="submission" date="2022-03" db="EMBL/GenBank/DDBJ databases">
        <authorList>
            <person name="Woo C.Y."/>
        </authorList>
    </citation>
    <scope>NUCLEOTIDE SEQUENCE</scope>
    <source>
        <strain evidence="4">CYS-02</strain>
    </source>
</reference>
<dbReference type="SUPFAM" id="SSF52096">
    <property type="entry name" value="ClpP/crotonase"/>
    <property type="match status" value="1"/>
</dbReference>
<dbReference type="EMBL" id="JALGBI010000002">
    <property type="protein sequence ID" value="MCJ0764898.1"/>
    <property type="molecule type" value="Genomic_DNA"/>
</dbReference>
<dbReference type="RefSeq" id="WP_243307871.1">
    <property type="nucleotide sequence ID" value="NZ_JALGBI010000002.1"/>
</dbReference>
<dbReference type="PANTHER" id="PTHR11941:SF54">
    <property type="entry name" value="ENOYL-COA HYDRATASE, MITOCHONDRIAL"/>
    <property type="match status" value="1"/>
</dbReference>
<dbReference type="InterPro" id="IPR018376">
    <property type="entry name" value="Enoyl-CoA_hyd/isom_CS"/>
</dbReference>
<keyword evidence="2" id="KW-0456">Lyase</keyword>
<keyword evidence="5" id="KW-1185">Reference proteome</keyword>
<proteinExistence type="inferred from homology"/>
<evidence type="ECO:0000256" key="1">
    <source>
        <dbReference type="ARBA" id="ARBA00005254"/>
    </source>
</evidence>
<dbReference type="GO" id="GO:0006635">
    <property type="term" value="P:fatty acid beta-oxidation"/>
    <property type="evidence" value="ECO:0007669"/>
    <property type="project" value="TreeGrafter"/>
</dbReference>
<accession>A0A9X2ANJ3</accession>
<evidence type="ECO:0000313" key="5">
    <source>
        <dbReference type="Proteomes" id="UP001139447"/>
    </source>
</evidence>
<protein>
    <submittedName>
        <fullName evidence="4">Enoyl-CoA hydratase/isomerase family protein</fullName>
    </submittedName>
</protein>
<dbReference type="Gene3D" id="1.10.12.10">
    <property type="entry name" value="Lyase 2-enoyl-coa Hydratase, Chain A, domain 2"/>
    <property type="match status" value="1"/>
</dbReference>
<dbReference type="PROSITE" id="PS00166">
    <property type="entry name" value="ENOYL_COA_HYDRATASE"/>
    <property type="match status" value="1"/>
</dbReference>
<evidence type="ECO:0000313" key="4">
    <source>
        <dbReference type="EMBL" id="MCJ0764898.1"/>
    </source>
</evidence>
<dbReference type="InterPro" id="IPR014748">
    <property type="entry name" value="Enoyl-CoA_hydra_C"/>
</dbReference>
<dbReference type="Gene3D" id="3.90.226.10">
    <property type="entry name" value="2-enoyl-CoA Hydratase, Chain A, domain 1"/>
    <property type="match status" value="1"/>
</dbReference>
<dbReference type="PANTHER" id="PTHR11941">
    <property type="entry name" value="ENOYL-COA HYDRATASE-RELATED"/>
    <property type="match status" value="1"/>
</dbReference>
<organism evidence="4 5">
    <name type="scientific">Variovorax terrae</name>
    <dbReference type="NCBI Taxonomy" id="2923278"/>
    <lineage>
        <taxon>Bacteria</taxon>
        <taxon>Pseudomonadati</taxon>
        <taxon>Pseudomonadota</taxon>
        <taxon>Betaproteobacteria</taxon>
        <taxon>Burkholderiales</taxon>
        <taxon>Comamonadaceae</taxon>
        <taxon>Variovorax</taxon>
    </lineage>
</organism>
<dbReference type="CDD" id="cd06558">
    <property type="entry name" value="crotonase-like"/>
    <property type="match status" value="1"/>
</dbReference>
<dbReference type="InterPro" id="IPR029045">
    <property type="entry name" value="ClpP/crotonase-like_dom_sf"/>
</dbReference>
<comment type="caution">
    <text evidence="4">The sequence shown here is derived from an EMBL/GenBank/DDBJ whole genome shotgun (WGS) entry which is preliminary data.</text>
</comment>
<name>A0A9X2ANJ3_9BURK</name>
<evidence type="ECO:0000256" key="2">
    <source>
        <dbReference type="ARBA" id="ARBA00023239"/>
    </source>
</evidence>
<dbReference type="Proteomes" id="UP001139447">
    <property type="component" value="Unassembled WGS sequence"/>
</dbReference>
<dbReference type="Pfam" id="PF00378">
    <property type="entry name" value="ECH_1"/>
    <property type="match status" value="1"/>
</dbReference>